<dbReference type="WBParaSite" id="SSLN_0000464201-mRNA-1">
    <property type="protein sequence ID" value="SSLN_0000464201-mRNA-1"/>
    <property type="gene ID" value="SSLN_0000464201"/>
</dbReference>
<dbReference type="Gene3D" id="1.10.220.20">
    <property type="match status" value="1"/>
</dbReference>
<dbReference type="InterPro" id="IPR000904">
    <property type="entry name" value="Sec7_dom"/>
</dbReference>
<dbReference type="SMART" id="SM00222">
    <property type="entry name" value="Sec7"/>
    <property type="match status" value="1"/>
</dbReference>
<feature type="compositionally biased region" description="Polar residues" evidence="1">
    <location>
        <begin position="1"/>
        <end position="14"/>
    </location>
</feature>
<dbReference type="GO" id="GO:0032012">
    <property type="term" value="P:regulation of ARF protein signal transduction"/>
    <property type="evidence" value="ECO:0007669"/>
    <property type="project" value="InterPro"/>
</dbReference>
<dbReference type="Pfam" id="PF01369">
    <property type="entry name" value="Sec7"/>
    <property type="match status" value="1"/>
</dbReference>
<reference evidence="3 4" key="2">
    <citation type="submission" date="2018-11" db="EMBL/GenBank/DDBJ databases">
        <authorList>
            <consortium name="Pathogen Informatics"/>
        </authorList>
    </citation>
    <scope>NUCLEOTIDE SEQUENCE [LARGE SCALE GENOMIC DNA]</scope>
    <source>
        <strain evidence="3 4">NST_G2</strain>
    </source>
</reference>
<dbReference type="AlphaFoldDB" id="A0A183SJU2"/>
<dbReference type="PROSITE" id="PS50190">
    <property type="entry name" value="SEC7"/>
    <property type="match status" value="1"/>
</dbReference>
<dbReference type="GO" id="GO:0005085">
    <property type="term" value="F:guanyl-nucleotide exchange factor activity"/>
    <property type="evidence" value="ECO:0007669"/>
    <property type="project" value="InterPro"/>
</dbReference>
<feature type="region of interest" description="Disordered" evidence="1">
    <location>
        <begin position="680"/>
        <end position="699"/>
    </location>
</feature>
<evidence type="ECO:0000313" key="5">
    <source>
        <dbReference type="WBParaSite" id="SSLN_0000464201-mRNA-1"/>
    </source>
</evidence>
<reference evidence="5" key="1">
    <citation type="submission" date="2016-06" db="UniProtKB">
        <authorList>
            <consortium name="WormBaseParasite"/>
        </authorList>
    </citation>
    <scope>IDENTIFICATION</scope>
</reference>
<dbReference type="EMBL" id="UYSU01032886">
    <property type="protein sequence ID" value="VDL90875.1"/>
    <property type="molecule type" value="Genomic_DNA"/>
</dbReference>
<dbReference type="STRING" id="70667.A0A183SJU2"/>
<feature type="region of interest" description="Disordered" evidence="1">
    <location>
        <begin position="227"/>
        <end position="273"/>
    </location>
</feature>
<dbReference type="Gene3D" id="1.10.1000.11">
    <property type="entry name" value="Arf Nucleotide-binding Site Opener,domain 2"/>
    <property type="match status" value="1"/>
</dbReference>
<gene>
    <name evidence="3" type="ORF">SSLN_LOCUS4490</name>
</gene>
<dbReference type="Proteomes" id="UP000275846">
    <property type="component" value="Unassembled WGS sequence"/>
</dbReference>
<dbReference type="InterPro" id="IPR023394">
    <property type="entry name" value="Sec7_C_sf"/>
</dbReference>
<evidence type="ECO:0000313" key="3">
    <source>
        <dbReference type="EMBL" id="VDL90875.1"/>
    </source>
</evidence>
<evidence type="ECO:0000256" key="1">
    <source>
        <dbReference type="SAM" id="MobiDB-lite"/>
    </source>
</evidence>
<dbReference type="InterPro" id="IPR035999">
    <property type="entry name" value="Sec7_dom_sf"/>
</dbReference>
<name>A0A183SJU2_SCHSO</name>
<feature type="domain" description="SEC7" evidence="2">
    <location>
        <begin position="384"/>
        <end position="578"/>
    </location>
</feature>
<organism evidence="5">
    <name type="scientific">Schistocephalus solidus</name>
    <name type="common">Tapeworm</name>
    <dbReference type="NCBI Taxonomy" id="70667"/>
    <lineage>
        <taxon>Eukaryota</taxon>
        <taxon>Metazoa</taxon>
        <taxon>Spiralia</taxon>
        <taxon>Lophotrochozoa</taxon>
        <taxon>Platyhelminthes</taxon>
        <taxon>Cestoda</taxon>
        <taxon>Eucestoda</taxon>
        <taxon>Diphyllobothriidea</taxon>
        <taxon>Diphyllobothriidae</taxon>
        <taxon>Schistocephalus</taxon>
    </lineage>
</organism>
<protein>
    <submittedName>
        <fullName evidence="5">IQ motif and SEC7 domain-containing protein 2</fullName>
    </submittedName>
</protein>
<dbReference type="Gene3D" id="2.30.29.30">
    <property type="entry name" value="Pleckstrin-homology domain (PH domain)/Phosphotyrosine-binding domain (PTB)"/>
    <property type="match status" value="2"/>
</dbReference>
<dbReference type="OrthoDB" id="430364at2759"/>
<feature type="compositionally biased region" description="Polar residues" evidence="1">
    <location>
        <begin position="690"/>
        <end position="699"/>
    </location>
</feature>
<feature type="region of interest" description="Disordered" evidence="1">
    <location>
        <begin position="1"/>
        <end position="21"/>
    </location>
</feature>
<dbReference type="PANTHER" id="PTHR10663">
    <property type="entry name" value="GUANYL-NUCLEOTIDE EXCHANGE FACTOR"/>
    <property type="match status" value="1"/>
</dbReference>
<proteinExistence type="predicted"/>
<evidence type="ECO:0000259" key="2">
    <source>
        <dbReference type="PROSITE" id="PS50190"/>
    </source>
</evidence>
<dbReference type="GO" id="GO:0030036">
    <property type="term" value="P:actin cytoskeleton organization"/>
    <property type="evidence" value="ECO:0007669"/>
    <property type="project" value="TreeGrafter"/>
</dbReference>
<dbReference type="CDD" id="cd00171">
    <property type="entry name" value="Sec7"/>
    <property type="match status" value="1"/>
</dbReference>
<evidence type="ECO:0000313" key="4">
    <source>
        <dbReference type="Proteomes" id="UP000275846"/>
    </source>
</evidence>
<sequence>MTSFDSIHTNSHPNCENLPRIKPARRTLAGPVRHLIKRLSGVPADISPPKISKLEPSEAILSKRPSFSKWRRRRSVVRERLSPLDTLTKTSLQGADTTAAIDATPTNEHLRAPNPTDFKVFHVPSEPSGHTAATENASSKKMSRQSLQITFRNKIRRNAVRASILPTRVLKTAPVRPAMMETCQENANSLAGARSREDKVTSISSKFVDRSGKRRFSIFLSNLGRRTSSVSTGPHVPIVNSDDGNLTSPSDQSMHSDSEATTGSSVALGDMFLPPTGAEGSCSSVHIPDEFISQANYESTKHSTASVDHPPSKVNNGTSHLYRYKLGSTTESDDSHIEEDFENHPPAFNSALSRPPSYSAPSNSGKNSGLKRAAAKNWSAWLRASISRAARQKTLRAGTSLFNLNPSQGIDYLVRAGVISNNPGAIAQFLTGSDLSCQAIGEYFGRLSDSLAVKVTKEFISRMDFEGLELDEALRRMLYRIHPDGESQKMEFLLHNFKESYERQNSARVAQQFRDPETIYTLVYAIVMLHTALYNPSVRRLAKPMTCEQFTANLRGVDAGDNLNEAMLRAIYNRVAGAEFKTVYDVMDRLHAIDQTLVGLAKPEAMLQRHRRFIGWTASYEVHDVSGRRNIVSRPTSHLRGLFIFNDMILVTKPVRSYGSHAVSELVGTNILDVSLTRGAGATGSDGRRSTNTIAGTAPTTIPYVPTHRRLRSLELLTAGRTSVPPQVGGGETSATLAQQNEILRRNRIKVLPGVCSTAIPTNSQFQVRQVIPLLNIHVLVFGSGNCNKRLFVDVLVYANGLELRDQEKGLIYLNLPTEEIRQKVINWLHESIEETSELFRLKVLKPNWIRPTESIPTF</sequence>
<keyword evidence="4" id="KW-1185">Reference proteome</keyword>
<accession>A0A183SJU2</accession>
<dbReference type="InterPro" id="IPR011993">
    <property type="entry name" value="PH-like_dom_sf"/>
</dbReference>
<dbReference type="SUPFAM" id="SSF48425">
    <property type="entry name" value="Sec7 domain"/>
    <property type="match status" value="1"/>
</dbReference>
<dbReference type="PANTHER" id="PTHR10663:SF342">
    <property type="entry name" value="FI21420P1"/>
    <property type="match status" value="1"/>
</dbReference>
<feature type="region of interest" description="Disordered" evidence="1">
    <location>
        <begin position="331"/>
        <end position="369"/>
    </location>
</feature>
<feature type="compositionally biased region" description="Polar residues" evidence="1">
    <location>
        <begin position="242"/>
        <end position="265"/>
    </location>
</feature>